<evidence type="ECO:0000313" key="1">
    <source>
        <dbReference type="EMBL" id="KRQ10329.1"/>
    </source>
</evidence>
<evidence type="ECO:0000313" key="2">
    <source>
        <dbReference type="EMBL" id="KRQ15633.1"/>
    </source>
</evidence>
<protein>
    <submittedName>
        <fullName evidence="2">Uncharacterized protein</fullName>
    </submittedName>
</protein>
<dbReference type="Proteomes" id="UP000051936">
    <property type="component" value="Unassembled WGS sequence"/>
</dbReference>
<dbReference type="EMBL" id="LJYG01000084">
    <property type="protein sequence ID" value="KRQ10329.1"/>
    <property type="molecule type" value="Genomic_DNA"/>
</dbReference>
<accession>A0A0R3E0A2</accession>
<evidence type="ECO:0000313" key="4">
    <source>
        <dbReference type="Proteomes" id="UP000051936"/>
    </source>
</evidence>
<reference evidence="2 4" key="1">
    <citation type="submission" date="2015-09" db="EMBL/GenBank/DDBJ databases">
        <title>Draft Genome Sequence of Bradyrhizobium manausense Strain BR 3351T, a Novel Symbiotic Nitrogen-Fixing Alphaproteobacterium Isolated from Brazilian Amazon Rain Forest.</title>
        <authorList>
            <person name="De Araujo J.L."/>
            <person name="Zilli J.E."/>
        </authorList>
    </citation>
    <scope>NUCLEOTIDE SEQUENCE [LARGE SCALE GENOMIC DNA]</scope>
    <source>
        <strain evidence="2 4">BR3351</strain>
    </source>
</reference>
<dbReference type="EMBL" id="LJYG01000015">
    <property type="protein sequence ID" value="KRQ17370.1"/>
    <property type="molecule type" value="Genomic_DNA"/>
</dbReference>
<organism evidence="2 4">
    <name type="scientific">Bradyrhizobium manausense</name>
    <dbReference type="NCBI Taxonomy" id="989370"/>
    <lineage>
        <taxon>Bacteria</taxon>
        <taxon>Pseudomonadati</taxon>
        <taxon>Pseudomonadota</taxon>
        <taxon>Alphaproteobacteria</taxon>
        <taxon>Hyphomicrobiales</taxon>
        <taxon>Nitrobacteraceae</taxon>
        <taxon>Bradyrhizobium</taxon>
    </lineage>
</organism>
<evidence type="ECO:0000313" key="3">
    <source>
        <dbReference type="EMBL" id="KRQ17370.1"/>
    </source>
</evidence>
<keyword evidence="4" id="KW-1185">Reference proteome</keyword>
<dbReference type="EMBL" id="LJYG01000041">
    <property type="protein sequence ID" value="KRQ15633.1"/>
    <property type="molecule type" value="Genomic_DNA"/>
</dbReference>
<gene>
    <name evidence="3" type="ORF">AOQ71_02505</name>
    <name evidence="2" type="ORF">AOQ71_08820</name>
    <name evidence="1" type="ORF">AOQ71_19010</name>
</gene>
<proteinExistence type="predicted"/>
<name>A0A0R3E0A2_9BRAD</name>
<comment type="caution">
    <text evidence="2">The sequence shown here is derived from an EMBL/GenBank/DDBJ whole genome shotgun (WGS) entry which is preliminary data.</text>
</comment>
<dbReference type="STRING" id="989370.AOQ71_02505"/>
<dbReference type="AlphaFoldDB" id="A0A0R3E0A2"/>
<sequence>MPALNSAFMTSCLYRRLGQLDTDAAALHRLDVAGNFDELAVPDQSAVHSIVAGCGVVVNPRVSSCHFPGYVAIKDARFASRAIGSLNVAQRQTKLLITLQRNGAAWPGHLAFA</sequence>